<feature type="non-terminal residue" evidence="2">
    <location>
        <position position="559"/>
    </location>
</feature>
<proteinExistence type="predicted"/>
<feature type="region of interest" description="Disordered" evidence="1">
    <location>
        <begin position="1"/>
        <end position="101"/>
    </location>
</feature>
<reference evidence="2" key="1">
    <citation type="journal article" date="2023" name="G3 (Bethesda)">
        <title>A reference genome for the long-term kleptoplast-retaining sea slug Elysia crispata morphotype clarki.</title>
        <authorList>
            <person name="Eastman K.E."/>
            <person name="Pendleton A.L."/>
            <person name="Shaikh M.A."/>
            <person name="Suttiyut T."/>
            <person name="Ogas R."/>
            <person name="Tomko P."/>
            <person name="Gavelis G."/>
            <person name="Widhalm J.R."/>
            <person name="Wisecaver J.H."/>
        </authorList>
    </citation>
    <scope>NUCLEOTIDE SEQUENCE</scope>
    <source>
        <strain evidence="2">ECLA1</strain>
    </source>
</reference>
<dbReference type="InterPro" id="IPR042089">
    <property type="entry name" value="Peptidase_M13_dom_2"/>
</dbReference>
<dbReference type="Proteomes" id="UP001283361">
    <property type="component" value="Unassembled WGS sequence"/>
</dbReference>
<keyword evidence="3" id="KW-1185">Reference proteome</keyword>
<dbReference type="EMBL" id="JAWDGP010003371">
    <property type="protein sequence ID" value="KAK3774962.1"/>
    <property type="molecule type" value="Genomic_DNA"/>
</dbReference>
<accession>A0AAE1DLK0</accession>
<sequence length="559" mass="63562">SGGARRWRRRDTEDHSGGARRRRRRDTEDHSGGARRRRRRDTEDHSGGARRRRRRDTEDHSGGARRRRRRDTEDHSGGARRRRRRDTEDHSGGARRRRQTTLVTEETIRARVTEAILLEWDVAAFVQDELAKDTHYLVRHLSVRTVQNLIPQLPWVILTDLSLIDTLQISGLSYLQSVDVLLLAADPDVVKMLVYVQCVASLLPYLPSTVRSRVEAARTGIDTIYSEESCSRLTLTVAFDETMSGLELWEPLGFLSDTRLAKEIAAEATSRLKETYSRYNAADQPTKQNILTDLTSLRFSSKNFTNASGGRHSILSLTSLPETSTSLVTIVSSVLKHKRSAAATAALAADVKPEGSLLWSLGFSPLVRAAEGTVVLPPGLILLSRWAREAEFIQEFFMSLVHRALIDFVLNKSMTIRKYLFSSEYLETHACSLRSFRNVYRDEPETSESVREMQLSVLTEAAVQGLIFRDVDRSTNAAVKLGSDYFYERDLIYLAYAQKWCSPLDSTDAAAWQGFSRTDFLLDQTMKRDYRSSNWFYRCQRPSCFFWAQGDSLAVEGTR</sequence>
<organism evidence="2 3">
    <name type="scientific">Elysia crispata</name>
    <name type="common">lettuce slug</name>
    <dbReference type="NCBI Taxonomy" id="231223"/>
    <lineage>
        <taxon>Eukaryota</taxon>
        <taxon>Metazoa</taxon>
        <taxon>Spiralia</taxon>
        <taxon>Lophotrochozoa</taxon>
        <taxon>Mollusca</taxon>
        <taxon>Gastropoda</taxon>
        <taxon>Heterobranchia</taxon>
        <taxon>Euthyneura</taxon>
        <taxon>Panpulmonata</taxon>
        <taxon>Sacoglossa</taxon>
        <taxon>Placobranchoidea</taxon>
        <taxon>Plakobranchidae</taxon>
        <taxon>Elysia</taxon>
    </lineage>
</organism>
<evidence type="ECO:0000313" key="2">
    <source>
        <dbReference type="EMBL" id="KAK3774962.1"/>
    </source>
</evidence>
<comment type="caution">
    <text evidence="2">The sequence shown here is derived from an EMBL/GenBank/DDBJ whole genome shotgun (WGS) entry which is preliminary data.</text>
</comment>
<dbReference type="Gene3D" id="1.10.1380.10">
    <property type="entry name" value="Neutral endopeptidase , domain2"/>
    <property type="match status" value="1"/>
</dbReference>
<dbReference type="AlphaFoldDB" id="A0AAE1DLK0"/>
<evidence type="ECO:0000313" key="3">
    <source>
        <dbReference type="Proteomes" id="UP001283361"/>
    </source>
</evidence>
<evidence type="ECO:0000256" key="1">
    <source>
        <dbReference type="SAM" id="MobiDB-lite"/>
    </source>
</evidence>
<gene>
    <name evidence="2" type="ORF">RRG08_022331</name>
</gene>
<protein>
    <submittedName>
        <fullName evidence="2">Uncharacterized protein</fullName>
    </submittedName>
</protein>
<name>A0AAE1DLK0_9GAST</name>